<reference evidence="1 2" key="1">
    <citation type="submission" date="2017-06" db="EMBL/GenBank/DDBJ databases">
        <authorList>
            <person name="Kim H.J."/>
            <person name="Triplett B.A."/>
        </authorList>
    </citation>
    <scope>NUCLEOTIDE SEQUENCE [LARGE SCALE GENOMIC DNA]</scope>
    <source>
        <strain evidence="1 2">DSM 43151</strain>
    </source>
</reference>
<dbReference type="PANTHER" id="PTHR38479:SF2">
    <property type="entry name" value="WINGED HELIX DNA-BINDING DOMAIN-CONTAINING PROTEIN"/>
    <property type="match status" value="1"/>
</dbReference>
<evidence type="ECO:0000313" key="1">
    <source>
        <dbReference type="EMBL" id="SNR45651.1"/>
    </source>
</evidence>
<protein>
    <submittedName>
        <fullName evidence="1">Winged helix DNA-binding domain-containing protein</fullName>
    </submittedName>
</protein>
<evidence type="ECO:0000313" key="2">
    <source>
        <dbReference type="Proteomes" id="UP000198415"/>
    </source>
</evidence>
<gene>
    <name evidence="1" type="ORF">SAMN06264365_102521</name>
</gene>
<dbReference type="InterPro" id="IPR009351">
    <property type="entry name" value="AlkZ-like"/>
</dbReference>
<proteinExistence type="predicted"/>
<dbReference type="EMBL" id="FZNR01000002">
    <property type="protein sequence ID" value="SNR45651.1"/>
    <property type="molecule type" value="Genomic_DNA"/>
</dbReference>
<dbReference type="PANTHER" id="PTHR38479">
    <property type="entry name" value="LMO0824 PROTEIN"/>
    <property type="match status" value="1"/>
</dbReference>
<keyword evidence="1" id="KW-0238">DNA-binding</keyword>
<sequence>MLSRRALNRATLARQMLLAREAVPVTDTVRRLLGLQAQTAASAYLSLWNRVFDPAGLDQAFADRTVVRATLLRITLHAVAADDHPMLQNAVLRILRAARLGDRRFTVSGLTAADADEFLPVLLAFTATSRSAAEIDRMITEHFGGERRGLWWALRTCAPLLRTPTGGPWSFGREDTFLTAPELLPVERRDASTRELVHRYLTAYGPASIADMGQFTLLPARILREAVRSLADQLVELTAFDGTRLYDVLDGLLPDEETPAPPRLLGMWDNVLLAHADRTRFTTAEHRKMFARMNGDLLPTVLVDGRVAGIWRIVPSGVEVSAFHPIGAADWSGLAAEAAGLVEFLAERDPAVYRRHAHWWDKPLPVAETRILP</sequence>
<name>A0A238WH43_9ACTN</name>
<dbReference type="AlphaFoldDB" id="A0A238WH43"/>
<organism evidence="1 2">
    <name type="scientific">Actinoplanes regularis</name>
    <dbReference type="NCBI Taxonomy" id="52697"/>
    <lineage>
        <taxon>Bacteria</taxon>
        <taxon>Bacillati</taxon>
        <taxon>Actinomycetota</taxon>
        <taxon>Actinomycetes</taxon>
        <taxon>Micromonosporales</taxon>
        <taxon>Micromonosporaceae</taxon>
        <taxon>Actinoplanes</taxon>
    </lineage>
</organism>
<dbReference type="Pfam" id="PF06224">
    <property type="entry name" value="AlkZ-like"/>
    <property type="match status" value="1"/>
</dbReference>
<accession>A0A238WH43</accession>
<dbReference type="RefSeq" id="WP_239138160.1">
    <property type="nucleotide sequence ID" value="NZ_BOMU01000024.1"/>
</dbReference>
<dbReference type="GO" id="GO:0003677">
    <property type="term" value="F:DNA binding"/>
    <property type="evidence" value="ECO:0007669"/>
    <property type="project" value="UniProtKB-KW"/>
</dbReference>
<dbReference type="Proteomes" id="UP000198415">
    <property type="component" value="Unassembled WGS sequence"/>
</dbReference>
<keyword evidence="2" id="KW-1185">Reference proteome</keyword>